<organism evidence="2 3">
    <name type="scientific">Iphiclides podalirius</name>
    <name type="common">scarce swallowtail</name>
    <dbReference type="NCBI Taxonomy" id="110791"/>
    <lineage>
        <taxon>Eukaryota</taxon>
        <taxon>Metazoa</taxon>
        <taxon>Ecdysozoa</taxon>
        <taxon>Arthropoda</taxon>
        <taxon>Hexapoda</taxon>
        <taxon>Insecta</taxon>
        <taxon>Pterygota</taxon>
        <taxon>Neoptera</taxon>
        <taxon>Endopterygota</taxon>
        <taxon>Lepidoptera</taxon>
        <taxon>Glossata</taxon>
        <taxon>Ditrysia</taxon>
        <taxon>Papilionoidea</taxon>
        <taxon>Papilionidae</taxon>
        <taxon>Papilioninae</taxon>
        <taxon>Iphiclides</taxon>
    </lineage>
</organism>
<protein>
    <submittedName>
        <fullName evidence="2">Uncharacterized protein</fullName>
    </submittedName>
</protein>
<reference evidence="2" key="1">
    <citation type="submission" date="2022-03" db="EMBL/GenBank/DDBJ databases">
        <authorList>
            <person name="Martin H S."/>
        </authorList>
    </citation>
    <scope>NUCLEOTIDE SEQUENCE</scope>
</reference>
<feature type="region of interest" description="Disordered" evidence="1">
    <location>
        <begin position="1"/>
        <end position="34"/>
    </location>
</feature>
<dbReference type="EMBL" id="OW152823">
    <property type="protein sequence ID" value="CAH2039335.1"/>
    <property type="molecule type" value="Genomic_DNA"/>
</dbReference>
<gene>
    <name evidence="2" type="ORF">IPOD504_LOCUS1612</name>
</gene>
<evidence type="ECO:0000313" key="3">
    <source>
        <dbReference type="Proteomes" id="UP000837857"/>
    </source>
</evidence>
<accession>A0ABN8HU57</accession>
<evidence type="ECO:0000313" key="2">
    <source>
        <dbReference type="EMBL" id="CAH2039335.1"/>
    </source>
</evidence>
<keyword evidence="3" id="KW-1185">Reference proteome</keyword>
<evidence type="ECO:0000256" key="1">
    <source>
        <dbReference type="SAM" id="MobiDB-lite"/>
    </source>
</evidence>
<dbReference type="Proteomes" id="UP000837857">
    <property type="component" value="Chromosome 11"/>
</dbReference>
<proteinExistence type="predicted"/>
<name>A0ABN8HU57_9NEOP</name>
<sequence length="114" mass="12475">MSVVAYERVASSSDSRASYRHQSQGQILTPDERDGDIVRGASASETAARCLRPLKRESGSWATGESEMKKCPKGETGRRYCAGARQKGTANRNRLNFEGLETAVHAEAALRLFL</sequence>
<feature type="non-terminal residue" evidence="2">
    <location>
        <position position="114"/>
    </location>
</feature>
<feature type="compositionally biased region" description="Polar residues" evidence="1">
    <location>
        <begin position="10"/>
        <end position="27"/>
    </location>
</feature>